<sequence length="119" mass="13979">MTNEEFNEIFRKRTMEFAIRVIKFIESVPFNSATRVLSFQLGKAGTSVGANFRAFCRGRSKNEKFSKICIVVEEADESEYWLEIFSFSDYGDHRELTWLLKEIKEIIKITSKVKSKFYP</sequence>
<dbReference type="PANTHER" id="PTHR38471:SF2">
    <property type="entry name" value="FOUR HELIX BUNDLE PROTEIN"/>
    <property type="match status" value="1"/>
</dbReference>
<dbReference type="Pfam" id="PF05635">
    <property type="entry name" value="23S_rRNA_IVP"/>
    <property type="match status" value="1"/>
</dbReference>
<dbReference type="AlphaFoldDB" id="A0A9D7SUS2"/>
<proteinExistence type="predicted"/>
<dbReference type="NCBIfam" id="TIGR02436">
    <property type="entry name" value="four helix bundle protein"/>
    <property type="match status" value="1"/>
</dbReference>
<dbReference type="InterPro" id="IPR036583">
    <property type="entry name" value="23S_rRNA_IVS_sf"/>
</dbReference>
<accession>A0A9D7SUS2</accession>
<evidence type="ECO:0000313" key="2">
    <source>
        <dbReference type="Proteomes" id="UP000808337"/>
    </source>
</evidence>
<dbReference type="SUPFAM" id="SSF158446">
    <property type="entry name" value="IVS-encoded protein-like"/>
    <property type="match status" value="1"/>
</dbReference>
<dbReference type="Proteomes" id="UP000808337">
    <property type="component" value="Unassembled WGS sequence"/>
</dbReference>
<gene>
    <name evidence="1" type="ORF">IPP15_08555</name>
</gene>
<dbReference type="PIRSF" id="PIRSF035652">
    <property type="entry name" value="CHP02436"/>
    <property type="match status" value="1"/>
</dbReference>
<comment type="caution">
    <text evidence="1">The sequence shown here is derived from an EMBL/GenBank/DDBJ whole genome shotgun (WGS) entry which is preliminary data.</text>
</comment>
<dbReference type="PANTHER" id="PTHR38471">
    <property type="entry name" value="FOUR HELIX BUNDLE PROTEIN"/>
    <property type="match status" value="1"/>
</dbReference>
<reference evidence="1 2" key="1">
    <citation type="submission" date="2020-10" db="EMBL/GenBank/DDBJ databases">
        <title>Connecting structure to function with the recovery of over 1000 high-quality activated sludge metagenome-assembled genomes encoding full-length rRNA genes using long-read sequencing.</title>
        <authorList>
            <person name="Singleton C.M."/>
            <person name="Petriglieri F."/>
            <person name="Kristensen J.M."/>
            <person name="Kirkegaard R.H."/>
            <person name="Michaelsen T.Y."/>
            <person name="Andersen M.H."/>
            <person name="Karst S.M."/>
            <person name="Dueholm M.S."/>
            <person name="Nielsen P.H."/>
            <person name="Albertsen M."/>
        </authorList>
    </citation>
    <scope>NUCLEOTIDE SEQUENCE [LARGE SCALE GENOMIC DNA]</scope>
    <source>
        <strain evidence="1">Ribe_18-Q3-R11-54_MAXAC.273</strain>
    </source>
</reference>
<evidence type="ECO:0000313" key="1">
    <source>
        <dbReference type="EMBL" id="MBK9982461.1"/>
    </source>
</evidence>
<protein>
    <submittedName>
        <fullName evidence="1">Four helix bundle protein</fullName>
    </submittedName>
</protein>
<name>A0A9D7SUS2_9BACT</name>
<dbReference type="InterPro" id="IPR012657">
    <property type="entry name" value="23S_rRNA-intervening_sequence"/>
</dbReference>
<organism evidence="1 2">
    <name type="scientific">Candidatus Opimibacter skivensis</name>
    <dbReference type="NCBI Taxonomy" id="2982028"/>
    <lineage>
        <taxon>Bacteria</taxon>
        <taxon>Pseudomonadati</taxon>
        <taxon>Bacteroidota</taxon>
        <taxon>Saprospiria</taxon>
        <taxon>Saprospirales</taxon>
        <taxon>Saprospiraceae</taxon>
        <taxon>Candidatus Opimibacter</taxon>
    </lineage>
</organism>
<dbReference type="Gene3D" id="1.20.1440.60">
    <property type="entry name" value="23S rRNA-intervening sequence"/>
    <property type="match status" value="1"/>
</dbReference>
<dbReference type="EMBL" id="JADKGY010000006">
    <property type="protein sequence ID" value="MBK9982461.1"/>
    <property type="molecule type" value="Genomic_DNA"/>
</dbReference>